<protein>
    <submittedName>
        <fullName evidence="3">Domain of uncharacterized function (DUF303)</fullName>
    </submittedName>
</protein>
<dbReference type="AlphaFoldDB" id="A0A174ZC97"/>
<organism evidence="3 4">
    <name type="scientific">[Eubacterium] siraeum</name>
    <dbReference type="NCBI Taxonomy" id="39492"/>
    <lineage>
        <taxon>Bacteria</taxon>
        <taxon>Bacillati</taxon>
        <taxon>Bacillota</taxon>
        <taxon>Clostridia</taxon>
        <taxon>Eubacteriales</taxon>
        <taxon>Oscillospiraceae</taxon>
        <taxon>Oscillospiraceae incertae sedis</taxon>
    </lineage>
</organism>
<proteinExistence type="predicted"/>
<gene>
    <name evidence="3" type="ORF">ERS852540_00993</name>
</gene>
<name>A0A174ZC97_9FIRM</name>
<dbReference type="InterPro" id="IPR039329">
    <property type="entry name" value="SIAE"/>
</dbReference>
<reference evidence="3 4" key="1">
    <citation type="submission" date="2015-09" db="EMBL/GenBank/DDBJ databases">
        <authorList>
            <consortium name="Pathogen Informatics"/>
        </authorList>
    </citation>
    <scope>NUCLEOTIDE SEQUENCE [LARGE SCALE GENOMIC DNA]</scope>
    <source>
        <strain evidence="3 4">2789STDY5834928</strain>
    </source>
</reference>
<dbReference type="Gene3D" id="3.40.50.1110">
    <property type="entry name" value="SGNH hydrolase"/>
    <property type="match status" value="1"/>
</dbReference>
<keyword evidence="1" id="KW-0378">Hydrolase</keyword>
<dbReference type="Pfam" id="PF03629">
    <property type="entry name" value="SASA"/>
    <property type="match status" value="1"/>
</dbReference>
<dbReference type="InterPro" id="IPR036514">
    <property type="entry name" value="SGNH_hydro_sf"/>
</dbReference>
<dbReference type="InterPro" id="IPR005181">
    <property type="entry name" value="SASA"/>
</dbReference>
<evidence type="ECO:0000313" key="4">
    <source>
        <dbReference type="Proteomes" id="UP000095662"/>
    </source>
</evidence>
<dbReference type="SUPFAM" id="SSF52266">
    <property type="entry name" value="SGNH hydrolase"/>
    <property type="match status" value="1"/>
</dbReference>
<evidence type="ECO:0000313" key="3">
    <source>
        <dbReference type="EMBL" id="CUQ84845.1"/>
    </source>
</evidence>
<dbReference type="EMBL" id="CZBY01000006">
    <property type="protein sequence ID" value="CUQ84845.1"/>
    <property type="molecule type" value="Genomic_DNA"/>
</dbReference>
<evidence type="ECO:0000259" key="2">
    <source>
        <dbReference type="Pfam" id="PF03629"/>
    </source>
</evidence>
<feature type="domain" description="Sialate O-acetylesterase" evidence="2">
    <location>
        <begin position="272"/>
        <end position="365"/>
    </location>
</feature>
<dbReference type="PANTHER" id="PTHR22901">
    <property type="entry name" value="SIALATE O-ACETYLESTERASE"/>
    <property type="match status" value="1"/>
</dbReference>
<dbReference type="GO" id="GO:0001681">
    <property type="term" value="F:sialate O-acetylesterase activity"/>
    <property type="evidence" value="ECO:0007669"/>
    <property type="project" value="InterPro"/>
</dbReference>
<dbReference type="PANTHER" id="PTHR22901:SF0">
    <property type="entry name" value="SIALATE O-ACETYLESTERASE"/>
    <property type="match status" value="1"/>
</dbReference>
<accession>A0A174ZC97</accession>
<dbReference type="GO" id="GO:0005975">
    <property type="term" value="P:carbohydrate metabolic process"/>
    <property type="evidence" value="ECO:0007669"/>
    <property type="project" value="TreeGrafter"/>
</dbReference>
<dbReference type="Proteomes" id="UP000095662">
    <property type="component" value="Unassembled WGS sequence"/>
</dbReference>
<evidence type="ECO:0000256" key="1">
    <source>
        <dbReference type="ARBA" id="ARBA00022801"/>
    </source>
</evidence>
<sequence length="508" mass="57702">MAKFKAAAVFSSNMVLQREKNVRVFGTGKNGESVIVSICGNKAVTEVADEKWCVTLPAMKAGGPYEMKISNGEETIVFGNVMIGEVWLAGGQSNMELELQNCMGGKDFLANDKTENVRYYYTQKNCNMDEKFFRDEENTGWSCFDSESARAWSAVAYFYAKELAARLGVTVGIIGCNWGGTSASYWMSRESLEKDTDLKAYLDDFDNAVAGRSREEMDKEYLDYVKYEEEWQKKSVEFYSAHPDGTWDECQAYCGVSKYPGPMTPLNPFHATALYDSMVKRVCPYTIKGVIYYQGETDDNRPKTYFKLFKALIQLWRDDWGDDELPFMFVQLPMHRYKVDPDWKHWCLIREAQMRTFKTVKNTGIAVILDCGEFNEIHPKNKVPVGHRLYLQAMHHVYGDNETEAFGPIYKDMTVTGDRAVISFDHAESGFDIKGDNGITGFEVAGTDKEYKPACAVIDEDGTISVYADEVKKPAYVRYLWTNYGDVTLYGKNGIPVAPFRTSMNDEK</sequence>
<dbReference type="STRING" id="39492.ERS852540_00993"/>
<dbReference type="OrthoDB" id="9795554at2"/>